<sequence length="684" mass="78370">MPFNRYRYIALLSGFLWLSSVWAQTEEDLLIERLVELSAEDLAEDVDLSELQEQMEFYRNNPIDLNRTDGSEMQDLRFIPQLFIDNLIAHRERSGKFASVYELQAIEGLDVELLRMLTPYVTVVLPRSLANTGAKQLLNEGKHDLSVRYGRTLQQRRGYAIEDTSRSRYLGSPDQVLTRYRYHFGRDLRIALNMKKDAGEAFFSGAQRYGFDFYSGSVHIHDQGRLRDMVVGDYALQFGQGLAMWGGMSFGKSSSLQNLARQATGLRPYTSSSEVMFLRGAAATVALGRLAVTPFLSWRRLDGSVSYTAAGEAVVGTINQTGLHRTPTEVANRGALQQHVYGLNVQYRAGRLQVGTTTYHTGFDATVQPQDLLRNRYAFRGRSLWNTSLYYKHSWRGLHVFGETAHSIGSGFAFANGLIASLHPHLSLALHYRNYQRDYHSFFNQGLAEGSTAANERGFYSGLMYHPNRKIEWTAYADFFRFPWLRYRVDGPSHGVDLLTQFTYIWYKKANVSVRYRYRQRQENAALGLPEQTVAGVLRQQLRISGQYTLNAAWSLRSRLEYAQYQKEGVAAEMGWMMYQDVIYKPMGSRFSGNMRFALFGIPGYNSRIYAYENNVLYANSFSVYHNDGIRTYLNIRCRIARKMDIWFRYAAFMYRGIDQIGSGLDAITGSRRSDVNVLLRCQF</sequence>
<comment type="caution">
    <text evidence="2">The sequence shown here is derived from an EMBL/GenBank/DDBJ whole genome shotgun (WGS) entry which is preliminary data.</text>
</comment>
<accession>A0ABV7JIR2</accession>
<evidence type="ECO:0000256" key="1">
    <source>
        <dbReference type="SAM" id="SignalP"/>
    </source>
</evidence>
<evidence type="ECO:0000313" key="3">
    <source>
        <dbReference type="Proteomes" id="UP001595526"/>
    </source>
</evidence>
<keyword evidence="3" id="KW-1185">Reference proteome</keyword>
<dbReference type="RefSeq" id="WP_379022146.1">
    <property type="nucleotide sequence ID" value="NZ_JBHRTA010000030.1"/>
</dbReference>
<name>A0ABV7JIR2_9SPHI</name>
<dbReference type="GO" id="GO:0003677">
    <property type="term" value="F:DNA binding"/>
    <property type="evidence" value="ECO:0007669"/>
    <property type="project" value="UniProtKB-KW"/>
</dbReference>
<keyword evidence="1" id="KW-0732">Signal</keyword>
<feature type="signal peptide" evidence="1">
    <location>
        <begin position="1"/>
        <end position="23"/>
    </location>
</feature>
<feature type="chain" id="PRO_5045140887" evidence="1">
    <location>
        <begin position="24"/>
        <end position="684"/>
    </location>
</feature>
<proteinExistence type="predicted"/>
<keyword evidence="2" id="KW-0238">DNA-binding</keyword>
<dbReference type="Pfam" id="PF12836">
    <property type="entry name" value="HHH_3"/>
    <property type="match status" value="1"/>
</dbReference>
<organism evidence="2 3">
    <name type="scientific">Parapedobacter deserti</name>
    <dbReference type="NCBI Taxonomy" id="1912957"/>
    <lineage>
        <taxon>Bacteria</taxon>
        <taxon>Pseudomonadati</taxon>
        <taxon>Bacteroidota</taxon>
        <taxon>Sphingobacteriia</taxon>
        <taxon>Sphingobacteriales</taxon>
        <taxon>Sphingobacteriaceae</taxon>
        <taxon>Parapedobacter</taxon>
    </lineage>
</organism>
<gene>
    <name evidence="2" type="ORF">ACFOET_10065</name>
</gene>
<dbReference type="SUPFAM" id="SSF47781">
    <property type="entry name" value="RuvA domain 2-like"/>
    <property type="match status" value="1"/>
</dbReference>
<reference evidence="3" key="1">
    <citation type="journal article" date="2019" name="Int. J. Syst. Evol. Microbiol.">
        <title>The Global Catalogue of Microorganisms (GCM) 10K type strain sequencing project: providing services to taxonomists for standard genome sequencing and annotation.</title>
        <authorList>
            <consortium name="The Broad Institute Genomics Platform"/>
            <consortium name="The Broad Institute Genome Sequencing Center for Infectious Disease"/>
            <person name="Wu L."/>
            <person name="Ma J."/>
        </authorList>
    </citation>
    <scope>NUCLEOTIDE SEQUENCE [LARGE SCALE GENOMIC DNA]</scope>
    <source>
        <strain evidence="3">KCTC 52416</strain>
    </source>
</reference>
<protein>
    <submittedName>
        <fullName evidence="2">ComEA family DNA-binding protein</fullName>
    </submittedName>
</protein>
<evidence type="ECO:0000313" key="2">
    <source>
        <dbReference type="EMBL" id="MFC3197958.1"/>
    </source>
</evidence>
<dbReference type="InterPro" id="IPR010994">
    <property type="entry name" value="RuvA_2-like"/>
</dbReference>
<dbReference type="Proteomes" id="UP001595526">
    <property type="component" value="Unassembled WGS sequence"/>
</dbReference>
<dbReference type="EMBL" id="JBHRTA010000030">
    <property type="protein sequence ID" value="MFC3197958.1"/>
    <property type="molecule type" value="Genomic_DNA"/>
</dbReference>